<feature type="domain" description="O-methyltransferase C-terminal" evidence="4">
    <location>
        <begin position="230"/>
        <end position="380"/>
    </location>
</feature>
<comment type="caution">
    <text evidence="5">The sequence shown here is derived from an EMBL/GenBank/DDBJ whole genome shotgun (WGS) entry which is preliminary data.</text>
</comment>
<dbReference type="InterPro" id="IPR036388">
    <property type="entry name" value="WH-like_DNA-bd_sf"/>
</dbReference>
<gene>
    <name evidence="5" type="ORF">SUNI508_13208</name>
</gene>
<accession>A0ABR2VE83</accession>
<reference evidence="5 6" key="1">
    <citation type="journal article" date="2024" name="J. Plant Pathol.">
        <title>Sequence and assembly of the genome of Seiridium unicorne, isolate CBS 538.82, causal agent of cypress canker disease.</title>
        <authorList>
            <person name="Scali E."/>
            <person name="Rocca G.D."/>
            <person name="Danti R."/>
            <person name="Garbelotto M."/>
            <person name="Barberini S."/>
            <person name="Baroncelli R."/>
            <person name="Emiliani G."/>
        </authorList>
    </citation>
    <scope>NUCLEOTIDE SEQUENCE [LARGE SCALE GENOMIC DNA]</scope>
    <source>
        <strain evidence="5 6">BM-138-508</strain>
    </source>
</reference>
<evidence type="ECO:0000256" key="1">
    <source>
        <dbReference type="ARBA" id="ARBA00022603"/>
    </source>
</evidence>
<dbReference type="InterPro" id="IPR016461">
    <property type="entry name" value="COMT-like"/>
</dbReference>
<dbReference type="Proteomes" id="UP001408356">
    <property type="component" value="Unassembled WGS sequence"/>
</dbReference>
<protein>
    <submittedName>
        <fullName evidence="5">Sterigmatocystin 8-o-methyltransferase protein</fullName>
    </submittedName>
</protein>
<dbReference type="Pfam" id="PF00891">
    <property type="entry name" value="Methyltransf_2"/>
    <property type="match status" value="1"/>
</dbReference>
<evidence type="ECO:0000256" key="2">
    <source>
        <dbReference type="ARBA" id="ARBA00022679"/>
    </source>
</evidence>
<sequence>MAPTAAHYEELADKIEAILQNPEAATEVKDEKLRRRIAEGGRKLGIFFEEPRDTLRRFGYMHFQLPLAQIGVESGIFSTLAAEPQRMFTNTDLAQKTGVDPKLLKRLLRYYQSLNVISQVEEDGYMSNNVTRTLGNDAYGTTVRFFQKVIAPGSMELPAFLQRHGYRDPSGLTPSAWNISHDTDLAPFAWTGQTPWALELFLPYMNIQREGRLAFFDVLDFEKQFAQNATNSTPLFVDVGGSMGAQCVEFRKRYPDLVGRVVLQDLPAAIEKVKANPLPGSQNVEAEAYDFFTPEPIKGARAYYLRNVLHDWPDSQCVEILINIKAGMTEESVILIDETVLSEKEAPWRATQHDIEMMTVFGAQERTRAEWACLVHKAGLNIREVLRYSEEYEDSLIVVQLKQGDLVKQYQGCL</sequence>
<keyword evidence="1" id="KW-0489">Methyltransferase</keyword>
<dbReference type="PROSITE" id="PS51683">
    <property type="entry name" value="SAM_OMT_II"/>
    <property type="match status" value="1"/>
</dbReference>
<keyword evidence="6" id="KW-1185">Reference proteome</keyword>
<proteinExistence type="predicted"/>
<name>A0ABR2VE83_9PEZI</name>
<dbReference type="SUPFAM" id="SSF46785">
    <property type="entry name" value="Winged helix' DNA-binding domain"/>
    <property type="match status" value="1"/>
</dbReference>
<dbReference type="Gene3D" id="3.40.50.150">
    <property type="entry name" value="Vaccinia Virus protein VP39"/>
    <property type="match status" value="1"/>
</dbReference>
<keyword evidence="2" id="KW-0808">Transferase</keyword>
<dbReference type="PANTHER" id="PTHR43712">
    <property type="entry name" value="PUTATIVE (AFU_ORTHOLOGUE AFUA_4G14580)-RELATED"/>
    <property type="match status" value="1"/>
</dbReference>
<dbReference type="Gene3D" id="1.10.10.10">
    <property type="entry name" value="Winged helix-like DNA-binding domain superfamily/Winged helix DNA-binding domain"/>
    <property type="match status" value="1"/>
</dbReference>
<dbReference type="PANTHER" id="PTHR43712:SF1">
    <property type="entry name" value="HYPOTHETICAL O-METHYLTRANSFERASE (EUROFUNG)-RELATED"/>
    <property type="match status" value="1"/>
</dbReference>
<evidence type="ECO:0000259" key="4">
    <source>
        <dbReference type="Pfam" id="PF00891"/>
    </source>
</evidence>
<dbReference type="InterPro" id="IPR001077">
    <property type="entry name" value="COMT_C"/>
</dbReference>
<organism evidence="5 6">
    <name type="scientific">Seiridium unicorne</name>
    <dbReference type="NCBI Taxonomy" id="138068"/>
    <lineage>
        <taxon>Eukaryota</taxon>
        <taxon>Fungi</taxon>
        <taxon>Dikarya</taxon>
        <taxon>Ascomycota</taxon>
        <taxon>Pezizomycotina</taxon>
        <taxon>Sordariomycetes</taxon>
        <taxon>Xylariomycetidae</taxon>
        <taxon>Amphisphaeriales</taxon>
        <taxon>Sporocadaceae</taxon>
        <taxon>Seiridium</taxon>
    </lineage>
</organism>
<dbReference type="EMBL" id="JARVKF010000023">
    <property type="protein sequence ID" value="KAK9425225.1"/>
    <property type="molecule type" value="Genomic_DNA"/>
</dbReference>
<evidence type="ECO:0000313" key="5">
    <source>
        <dbReference type="EMBL" id="KAK9425225.1"/>
    </source>
</evidence>
<keyword evidence="3" id="KW-0949">S-adenosyl-L-methionine</keyword>
<dbReference type="InterPro" id="IPR029063">
    <property type="entry name" value="SAM-dependent_MTases_sf"/>
</dbReference>
<evidence type="ECO:0000313" key="6">
    <source>
        <dbReference type="Proteomes" id="UP001408356"/>
    </source>
</evidence>
<dbReference type="InterPro" id="IPR036390">
    <property type="entry name" value="WH_DNA-bd_sf"/>
</dbReference>
<dbReference type="SUPFAM" id="SSF53335">
    <property type="entry name" value="S-adenosyl-L-methionine-dependent methyltransferases"/>
    <property type="match status" value="1"/>
</dbReference>
<evidence type="ECO:0000256" key="3">
    <source>
        <dbReference type="ARBA" id="ARBA00022691"/>
    </source>
</evidence>